<dbReference type="EMBL" id="QPJL01000036">
    <property type="protein sequence ID" value="RCW78526.1"/>
    <property type="molecule type" value="Genomic_DNA"/>
</dbReference>
<keyword evidence="2" id="KW-1185">Reference proteome</keyword>
<feature type="non-terminal residue" evidence="1">
    <location>
        <position position="49"/>
    </location>
</feature>
<organism evidence="1 2">
    <name type="scientific">Paracoccus lutimaris</name>
    <dbReference type="NCBI Taxonomy" id="1490030"/>
    <lineage>
        <taxon>Bacteria</taxon>
        <taxon>Pseudomonadati</taxon>
        <taxon>Pseudomonadota</taxon>
        <taxon>Alphaproteobacteria</taxon>
        <taxon>Rhodobacterales</taxon>
        <taxon>Paracoccaceae</taxon>
        <taxon>Paracoccus</taxon>
    </lineage>
</organism>
<dbReference type="Proteomes" id="UP000253345">
    <property type="component" value="Unassembled WGS sequence"/>
</dbReference>
<reference evidence="1 2" key="1">
    <citation type="submission" date="2018-07" db="EMBL/GenBank/DDBJ databases">
        <title>Genomic Encyclopedia of Type Strains, Phase III (KMG-III): the genomes of soil and plant-associated and newly described type strains.</title>
        <authorList>
            <person name="Whitman W."/>
        </authorList>
    </citation>
    <scope>NUCLEOTIDE SEQUENCE [LARGE SCALE GENOMIC DNA]</scope>
    <source>
        <strain evidence="1 2">CECT 8525</strain>
    </source>
</reference>
<proteinExistence type="predicted"/>
<gene>
    <name evidence="1" type="ORF">DFP89_1361</name>
</gene>
<accession>A0A368YGT5</accession>
<dbReference type="AlphaFoldDB" id="A0A368YGT5"/>
<evidence type="ECO:0000313" key="1">
    <source>
        <dbReference type="EMBL" id="RCW78526.1"/>
    </source>
</evidence>
<name>A0A368YGT5_9RHOB</name>
<protein>
    <submittedName>
        <fullName evidence="1">Uncharacterized protein</fullName>
    </submittedName>
</protein>
<sequence length="49" mass="5262">MSILPDQDSDDPWTLLPSSAAAVQPESDRPALQVKTIEGVEPLDMQIGV</sequence>
<comment type="caution">
    <text evidence="1">The sequence shown here is derived from an EMBL/GenBank/DDBJ whole genome shotgun (WGS) entry which is preliminary data.</text>
</comment>
<evidence type="ECO:0000313" key="2">
    <source>
        <dbReference type="Proteomes" id="UP000253345"/>
    </source>
</evidence>